<dbReference type="SUPFAM" id="SSF56436">
    <property type="entry name" value="C-type lectin-like"/>
    <property type="match status" value="1"/>
</dbReference>
<feature type="region of interest" description="Disordered" evidence="6">
    <location>
        <begin position="453"/>
        <end position="492"/>
    </location>
</feature>
<evidence type="ECO:0000256" key="8">
    <source>
        <dbReference type="SAM" id="SignalP"/>
    </source>
</evidence>
<feature type="signal peptide" evidence="8">
    <location>
        <begin position="1"/>
        <end position="19"/>
    </location>
</feature>
<feature type="region of interest" description="Disordered" evidence="6">
    <location>
        <begin position="281"/>
        <end position="308"/>
    </location>
</feature>
<dbReference type="InterPro" id="IPR016186">
    <property type="entry name" value="C-type_lectin-like/link_sf"/>
</dbReference>
<keyword evidence="7" id="KW-1133">Transmembrane helix</keyword>
<feature type="disulfide bond" evidence="5">
    <location>
        <begin position="232"/>
        <end position="242"/>
    </location>
</feature>
<dbReference type="InterPro" id="IPR016187">
    <property type="entry name" value="CTDL_fold"/>
</dbReference>
<dbReference type="RefSeq" id="XP_034336725.1">
    <property type="nucleotide sequence ID" value="XM_034480834.2"/>
</dbReference>
<dbReference type="Pfam" id="PF00530">
    <property type="entry name" value="SRCR"/>
    <property type="match status" value="1"/>
</dbReference>
<feature type="chain" id="PRO_5036446059" description="C-type lectin domain-containing protein" evidence="8">
    <location>
        <begin position="20"/>
        <end position="492"/>
    </location>
</feature>
<accession>A0A8W8K0C1</accession>
<evidence type="ECO:0000256" key="2">
    <source>
        <dbReference type="ARBA" id="ARBA00022737"/>
    </source>
</evidence>
<comment type="caution">
    <text evidence="5">Lacks conserved residue(s) required for the propagation of feature annotation.</text>
</comment>
<dbReference type="InterPro" id="IPR001304">
    <property type="entry name" value="C-type_lectin-like"/>
</dbReference>
<evidence type="ECO:0000259" key="10">
    <source>
        <dbReference type="PROSITE" id="PS50287"/>
    </source>
</evidence>
<proteinExistence type="predicted"/>
<dbReference type="PANTHER" id="PTHR19331">
    <property type="entry name" value="SCAVENGER RECEPTOR DOMAIN-CONTAINING"/>
    <property type="match status" value="1"/>
</dbReference>
<keyword evidence="12" id="KW-1185">Reference proteome</keyword>
<evidence type="ECO:0008006" key="13">
    <source>
        <dbReference type="Google" id="ProtNLM"/>
    </source>
</evidence>
<evidence type="ECO:0000256" key="4">
    <source>
        <dbReference type="ARBA" id="ARBA00023180"/>
    </source>
</evidence>
<dbReference type="Gene3D" id="3.10.100.10">
    <property type="entry name" value="Mannose-Binding Protein A, subunit A"/>
    <property type="match status" value="1"/>
</dbReference>
<evidence type="ECO:0000256" key="7">
    <source>
        <dbReference type="SAM" id="Phobius"/>
    </source>
</evidence>
<dbReference type="EnsemblMetazoa" id="G21336.2">
    <property type="protein sequence ID" value="G21336.2:cds"/>
    <property type="gene ID" value="G21336"/>
</dbReference>
<evidence type="ECO:0000256" key="5">
    <source>
        <dbReference type="PROSITE-ProRule" id="PRU00196"/>
    </source>
</evidence>
<feature type="compositionally biased region" description="Polar residues" evidence="6">
    <location>
        <begin position="463"/>
        <end position="472"/>
    </location>
</feature>
<keyword evidence="3 5" id="KW-1015">Disulfide bond</keyword>
<dbReference type="Proteomes" id="UP000005408">
    <property type="component" value="Unassembled WGS sequence"/>
</dbReference>
<evidence type="ECO:0000313" key="12">
    <source>
        <dbReference type="Proteomes" id="UP000005408"/>
    </source>
</evidence>
<keyword evidence="1 8" id="KW-0732">Signal</keyword>
<keyword evidence="7" id="KW-0472">Membrane</keyword>
<evidence type="ECO:0000256" key="6">
    <source>
        <dbReference type="SAM" id="MobiDB-lite"/>
    </source>
</evidence>
<sequence length="492" mass="53194">MSRIRLLIMVILSSSTTNSVMINIDVTCPPNWTQHPSYKNICYRVGTTAGNFTSATAGCEAFLNGSTVVNVYNLEIHNFFADGLLSVGHEYYTGLTDVNGEYVFTQLNSEPLGPWDRWGSVTGGTCTVYANEGGVWVWHTNTCDQLCHYICEYIVPTPGKLPTVLIPVDATPMSGRVEIFWNYMWGPLRDSEFPNTVAIICNDLGHSVSRGAECLDSASCGTGKIWYEKVDCNGVYANLSECLADGAKLSTQTDHSKNTIVTCGDPLSTYQPTTDEFTTTAEATTETTTAEDTTTAEHTTTPQNVVTTDPITPQNNFTVIYNVTTTINITVTEIITINITATVTYTSSPVCSYWSSSDVTSSSIPTTNDPATTTTTTTTTTPRQEVPINEDPQPVIKAKDSAKYSTKTRQDHRPSAQAIGSFGVVIIVVILGAIVAIDVGTIGKEVQRWNRKKSAAGSRTRAKSGNISIRSTSARSFNNNGSSNNSARESAS</sequence>
<keyword evidence="2" id="KW-0677">Repeat</keyword>
<name>A0A8W8K0C1_MAGGI</name>
<keyword evidence="7" id="KW-0812">Transmembrane</keyword>
<dbReference type="AlphaFoldDB" id="A0A8W8K0C1"/>
<reference evidence="11" key="1">
    <citation type="submission" date="2022-08" db="UniProtKB">
        <authorList>
            <consortium name="EnsemblMetazoa"/>
        </authorList>
    </citation>
    <scope>IDENTIFICATION</scope>
    <source>
        <strain evidence="11">05x7-T-G4-1.051#20</strain>
    </source>
</reference>
<keyword evidence="4" id="KW-0325">Glycoprotein</keyword>
<dbReference type="GeneID" id="105335328"/>
<evidence type="ECO:0000256" key="1">
    <source>
        <dbReference type="ARBA" id="ARBA00022729"/>
    </source>
</evidence>
<dbReference type="InterPro" id="IPR001190">
    <property type="entry name" value="SRCR"/>
</dbReference>
<feature type="transmembrane region" description="Helical" evidence="7">
    <location>
        <begin position="418"/>
        <end position="443"/>
    </location>
</feature>
<feature type="compositionally biased region" description="Low complexity" evidence="6">
    <location>
        <begin position="281"/>
        <end position="301"/>
    </location>
</feature>
<evidence type="ECO:0000256" key="3">
    <source>
        <dbReference type="ARBA" id="ARBA00023157"/>
    </source>
</evidence>
<feature type="domain" description="C-type lectin" evidence="9">
    <location>
        <begin position="38"/>
        <end position="152"/>
    </location>
</feature>
<organism evidence="11 12">
    <name type="scientific">Magallana gigas</name>
    <name type="common">Pacific oyster</name>
    <name type="synonym">Crassostrea gigas</name>
    <dbReference type="NCBI Taxonomy" id="29159"/>
    <lineage>
        <taxon>Eukaryota</taxon>
        <taxon>Metazoa</taxon>
        <taxon>Spiralia</taxon>
        <taxon>Lophotrochozoa</taxon>
        <taxon>Mollusca</taxon>
        <taxon>Bivalvia</taxon>
        <taxon>Autobranchia</taxon>
        <taxon>Pteriomorphia</taxon>
        <taxon>Ostreida</taxon>
        <taxon>Ostreoidea</taxon>
        <taxon>Ostreidae</taxon>
        <taxon>Magallana</taxon>
    </lineage>
</organism>
<protein>
    <recommendedName>
        <fullName evidence="13">C-type lectin domain-containing protein</fullName>
    </recommendedName>
</protein>
<feature type="region of interest" description="Disordered" evidence="6">
    <location>
        <begin position="358"/>
        <end position="392"/>
    </location>
</feature>
<feature type="compositionally biased region" description="Low complexity" evidence="6">
    <location>
        <begin position="372"/>
        <end position="381"/>
    </location>
</feature>
<dbReference type="KEGG" id="crg:105335328"/>
<dbReference type="SUPFAM" id="SSF56487">
    <property type="entry name" value="SRCR-like"/>
    <property type="match status" value="1"/>
</dbReference>
<dbReference type="PROSITE" id="PS50041">
    <property type="entry name" value="C_TYPE_LECTIN_2"/>
    <property type="match status" value="1"/>
</dbReference>
<dbReference type="OrthoDB" id="6153416at2759"/>
<dbReference type="GO" id="GO:0016020">
    <property type="term" value="C:membrane"/>
    <property type="evidence" value="ECO:0007669"/>
    <property type="project" value="InterPro"/>
</dbReference>
<dbReference type="CDD" id="cd00037">
    <property type="entry name" value="CLECT"/>
    <property type="match status" value="1"/>
</dbReference>
<dbReference type="PROSITE" id="PS50287">
    <property type="entry name" value="SRCR_2"/>
    <property type="match status" value="1"/>
</dbReference>
<dbReference type="SMART" id="SM00034">
    <property type="entry name" value="CLECT"/>
    <property type="match status" value="1"/>
</dbReference>
<dbReference type="SMART" id="SM00202">
    <property type="entry name" value="SR"/>
    <property type="match status" value="1"/>
</dbReference>
<evidence type="ECO:0000259" key="9">
    <source>
        <dbReference type="PROSITE" id="PS50041"/>
    </source>
</evidence>
<feature type="compositionally biased region" description="Low complexity" evidence="6">
    <location>
        <begin position="473"/>
        <end position="492"/>
    </location>
</feature>
<feature type="domain" description="SRCR" evidence="10">
    <location>
        <begin position="163"/>
        <end position="264"/>
    </location>
</feature>
<evidence type="ECO:0000313" key="11">
    <source>
        <dbReference type="EnsemblMetazoa" id="G21336.2:cds"/>
    </source>
</evidence>
<dbReference type="Gene3D" id="3.10.250.10">
    <property type="entry name" value="SRCR-like domain"/>
    <property type="match status" value="1"/>
</dbReference>
<dbReference type="InterPro" id="IPR036772">
    <property type="entry name" value="SRCR-like_dom_sf"/>
</dbReference>
<dbReference type="PANTHER" id="PTHR19331:SF465">
    <property type="entry name" value="EGG PEPTIDE SPERACT RECEPTOR"/>
    <property type="match status" value="1"/>
</dbReference>